<evidence type="ECO:0000256" key="7">
    <source>
        <dbReference type="PROSITE-ProRule" id="PRU01211"/>
    </source>
</evidence>
<gene>
    <name evidence="10" type="ORF">ASIM_LOCUS14701</name>
</gene>
<evidence type="ECO:0000256" key="4">
    <source>
        <dbReference type="ARBA" id="ARBA00022833"/>
    </source>
</evidence>
<dbReference type="EMBL" id="UYRR01031884">
    <property type="protein sequence ID" value="VDK53118.1"/>
    <property type="molecule type" value="Genomic_DNA"/>
</dbReference>
<dbReference type="PROSITE" id="PS51864">
    <property type="entry name" value="ASTACIN"/>
    <property type="match status" value="1"/>
</dbReference>
<dbReference type="OrthoDB" id="291007at2759"/>
<dbReference type="InterPro" id="IPR024079">
    <property type="entry name" value="MetalloPept_cat_dom_sf"/>
</dbReference>
<dbReference type="GO" id="GO:0004222">
    <property type="term" value="F:metalloendopeptidase activity"/>
    <property type="evidence" value="ECO:0007669"/>
    <property type="project" value="UniProtKB-UniRule"/>
</dbReference>
<keyword evidence="1 7" id="KW-0645">Protease</keyword>
<dbReference type="Gene3D" id="3.40.390.10">
    <property type="entry name" value="Collagenase (Catalytic Domain)"/>
    <property type="match status" value="1"/>
</dbReference>
<evidence type="ECO:0000256" key="6">
    <source>
        <dbReference type="ARBA" id="ARBA00023157"/>
    </source>
</evidence>
<dbReference type="PRINTS" id="PR00480">
    <property type="entry name" value="ASTACIN"/>
</dbReference>
<keyword evidence="11" id="KW-1185">Reference proteome</keyword>
<dbReference type="PANTHER" id="PTHR10127">
    <property type="entry name" value="DISCOIDIN, CUB, EGF, LAMININ , AND ZINC METALLOPROTEASE DOMAIN CONTAINING"/>
    <property type="match status" value="1"/>
</dbReference>
<dbReference type="InterPro" id="IPR034035">
    <property type="entry name" value="Astacin-like_dom"/>
</dbReference>
<feature type="binding site" evidence="7">
    <location>
        <position position="262"/>
    </location>
    <ligand>
        <name>Zn(2+)</name>
        <dbReference type="ChEBI" id="CHEBI:29105"/>
        <note>catalytic</note>
    </ligand>
</feature>
<dbReference type="Proteomes" id="UP000267096">
    <property type="component" value="Unassembled WGS sequence"/>
</dbReference>
<evidence type="ECO:0000313" key="10">
    <source>
        <dbReference type="EMBL" id="VDK53118.1"/>
    </source>
</evidence>
<keyword evidence="2 7" id="KW-0479">Metal-binding</keyword>
<evidence type="ECO:0000256" key="1">
    <source>
        <dbReference type="ARBA" id="ARBA00022670"/>
    </source>
</evidence>
<accession>A0A158PPR0</accession>
<dbReference type="CDD" id="cd04280">
    <property type="entry name" value="ZnMc_astacin_like"/>
    <property type="match status" value="1"/>
</dbReference>
<dbReference type="GO" id="GO:0006508">
    <property type="term" value="P:proteolysis"/>
    <property type="evidence" value="ECO:0007669"/>
    <property type="project" value="UniProtKB-KW"/>
</dbReference>
<dbReference type="EC" id="3.4.24.-" evidence="8"/>
<evidence type="ECO:0000256" key="2">
    <source>
        <dbReference type="ARBA" id="ARBA00022723"/>
    </source>
</evidence>
<keyword evidence="6" id="KW-1015">Disulfide bond</keyword>
<feature type="binding site" evidence="7">
    <location>
        <position position="268"/>
    </location>
    <ligand>
        <name>Zn(2+)</name>
        <dbReference type="ChEBI" id="CHEBI:29105"/>
        <note>catalytic</note>
    </ligand>
</feature>
<evidence type="ECO:0000259" key="9">
    <source>
        <dbReference type="PROSITE" id="PS51864"/>
    </source>
</evidence>
<dbReference type="SMART" id="SM00235">
    <property type="entry name" value="ZnMc"/>
    <property type="match status" value="1"/>
</dbReference>
<name>A0A158PPR0_ANISI</name>
<dbReference type="PANTHER" id="PTHR10127:SF780">
    <property type="entry name" value="METALLOENDOPEPTIDASE"/>
    <property type="match status" value="1"/>
</dbReference>
<evidence type="ECO:0000256" key="8">
    <source>
        <dbReference type="RuleBase" id="RU361183"/>
    </source>
</evidence>
<evidence type="ECO:0000313" key="12">
    <source>
        <dbReference type="WBParaSite" id="ASIM_0001529101-mRNA-1"/>
    </source>
</evidence>
<keyword evidence="5 7" id="KW-0482">Metalloprotease</keyword>
<feature type="active site" evidence="7">
    <location>
        <position position="259"/>
    </location>
</feature>
<dbReference type="SUPFAM" id="SSF55486">
    <property type="entry name" value="Metalloproteases ('zincins'), catalytic domain"/>
    <property type="match status" value="1"/>
</dbReference>
<keyword evidence="3 7" id="KW-0378">Hydrolase</keyword>
<evidence type="ECO:0000256" key="5">
    <source>
        <dbReference type="ARBA" id="ARBA00023049"/>
    </source>
</evidence>
<comment type="cofactor">
    <cofactor evidence="7 8">
        <name>Zn(2+)</name>
        <dbReference type="ChEBI" id="CHEBI:29105"/>
    </cofactor>
    <text evidence="7 8">Binds 1 zinc ion per subunit.</text>
</comment>
<feature type="domain" description="Peptidase M12A" evidence="9">
    <location>
        <begin position="164"/>
        <end position="289"/>
    </location>
</feature>
<protein>
    <recommendedName>
        <fullName evidence="8">Metalloendopeptidase</fullName>
        <ecNumber evidence="8">3.4.24.-</ecNumber>
    </recommendedName>
</protein>
<dbReference type="InterPro" id="IPR006026">
    <property type="entry name" value="Peptidase_Metallo"/>
</dbReference>
<dbReference type="InterPro" id="IPR001506">
    <property type="entry name" value="Peptidase_M12A"/>
</dbReference>
<keyword evidence="4 7" id="KW-0862">Zinc</keyword>
<dbReference type="AlphaFoldDB" id="A0A158PPR0"/>
<sequence>MVVQLGGENDGYQNLIIETLLKLGSYGCSWCVPSKVSSTPNEHENLVEFRLKPTVSITVLSNTTDHQHLSLLVNVLVTVAQYYSLTQRCTCSWRKFLTPDDFIRAQETPVKKPTDREIEAIQNYGLFEGDIEGIDDPQMAFMHDQYDDSYYGDIFRLPFHSALNLATYPEKIWPEGIIPYEIEETMSKDERAAIAQAFDEYKQKTCIRFVPKTAYDFDFIYIKTNFASGCSSYVGRSGGNQTVSLEVGKCFTKGIIAHELMHALGFFHEHSRTDRDQFVEILEDNIRPG</sequence>
<feature type="binding site" evidence="7">
    <location>
        <position position="258"/>
    </location>
    <ligand>
        <name>Zn(2+)</name>
        <dbReference type="ChEBI" id="CHEBI:29105"/>
        <note>catalytic</note>
    </ligand>
</feature>
<dbReference type="Pfam" id="PF01400">
    <property type="entry name" value="Astacin"/>
    <property type="match status" value="1"/>
</dbReference>
<dbReference type="GO" id="GO:0008270">
    <property type="term" value="F:zinc ion binding"/>
    <property type="evidence" value="ECO:0007669"/>
    <property type="project" value="UniProtKB-UniRule"/>
</dbReference>
<reference evidence="10 11" key="2">
    <citation type="submission" date="2018-11" db="EMBL/GenBank/DDBJ databases">
        <authorList>
            <consortium name="Pathogen Informatics"/>
        </authorList>
    </citation>
    <scope>NUCLEOTIDE SEQUENCE [LARGE SCALE GENOMIC DNA]</scope>
</reference>
<reference evidence="12" key="1">
    <citation type="submission" date="2016-04" db="UniProtKB">
        <authorList>
            <consortium name="WormBaseParasite"/>
        </authorList>
    </citation>
    <scope>IDENTIFICATION</scope>
</reference>
<evidence type="ECO:0000313" key="11">
    <source>
        <dbReference type="Proteomes" id="UP000267096"/>
    </source>
</evidence>
<dbReference type="WBParaSite" id="ASIM_0001529101-mRNA-1">
    <property type="protein sequence ID" value="ASIM_0001529101-mRNA-1"/>
    <property type="gene ID" value="ASIM_0001529101"/>
</dbReference>
<proteinExistence type="predicted"/>
<comment type="caution">
    <text evidence="7">Lacks conserved residue(s) required for the propagation of feature annotation.</text>
</comment>
<organism evidence="12">
    <name type="scientific">Anisakis simplex</name>
    <name type="common">Herring worm</name>
    <dbReference type="NCBI Taxonomy" id="6269"/>
    <lineage>
        <taxon>Eukaryota</taxon>
        <taxon>Metazoa</taxon>
        <taxon>Ecdysozoa</taxon>
        <taxon>Nematoda</taxon>
        <taxon>Chromadorea</taxon>
        <taxon>Rhabditida</taxon>
        <taxon>Spirurina</taxon>
        <taxon>Ascaridomorpha</taxon>
        <taxon>Ascaridoidea</taxon>
        <taxon>Anisakidae</taxon>
        <taxon>Anisakis</taxon>
        <taxon>Anisakis simplex complex</taxon>
    </lineage>
</organism>
<evidence type="ECO:0000256" key="3">
    <source>
        <dbReference type="ARBA" id="ARBA00022801"/>
    </source>
</evidence>